<dbReference type="InterPro" id="IPR036390">
    <property type="entry name" value="WH_DNA-bd_sf"/>
</dbReference>
<sequence length="296" mass="33450">MNLEYLQSFYITVKCNSISKAAKELHLTQPGVSMQLRNLEKELGAKLLNRSNKGVELTEEGKVVYDYADTLLSIQGNIERDLKNLQQEAPQLMIGSCKSVGEYALPCSIFTFKHVHKEVDIKFEASNSSEVIQKLKDHTINIGIIQFDPKDDDIITQSIISDELLLVGNCIDSPKEISIEELKELPLILREKNSGTRLLVEKALQEKGIDIEDLNIIYDLNSPGSIKSSLLAGKGFSFLPKLIIQQDLKGQCIQTVKIEDLSIPFEYYVASRKKYAFTKYEQMFVDFIISSKRGFC</sequence>
<dbReference type="InterPro" id="IPR005119">
    <property type="entry name" value="LysR_subst-bd"/>
</dbReference>
<dbReference type="SUPFAM" id="SSF53850">
    <property type="entry name" value="Periplasmic binding protein-like II"/>
    <property type="match status" value="1"/>
</dbReference>
<name>A0A9J6NZT0_9CLOT</name>
<keyword evidence="7" id="KW-1185">Reference proteome</keyword>
<evidence type="ECO:0000256" key="1">
    <source>
        <dbReference type="ARBA" id="ARBA00009437"/>
    </source>
</evidence>
<evidence type="ECO:0000313" key="6">
    <source>
        <dbReference type="EMBL" id="MCM1988664.1"/>
    </source>
</evidence>
<keyword evidence="4" id="KW-0804">Transcription</keyword>
<dbReference type="InterPro" id="IPR000847">
    <property type="entry name" value="LysR_HTH_N"/>
</dbReference>
<dbReference type="Pfam" id="PF00126">
    <property type="entry name" value="HTH_1"/>
    <property type="match status" value="1"/>
</dbReference>
<reference evidence="6" key="2">
    <citation type="submission" date="2021-04" db="EMBL/GenBank/DDBJ databases">
        <authorList>
            <person name="Dong X."/>
        </authorList>
    </citation>
    <scope>NUCLEOTIDE SEQUENCE</scope>
    <source>
        <strain evidence="6">ZWT</strain>
    </source>
</reference>
<feature type="domain" description="HTH lysR-type" evidence="5">
    <location>
        <begin position="1"/>
        <end position="58"/>
    </location>
</feature>
<evidence type="ECO:0000313" key="7">
    <source>
        <dbReference type="Proteomes" id="UP001056429"/>
    </source>
</evidence>
<dbReference type="Gene3D" id="3.40.190.290">
    <property type="match status" value="1"/>
</dbReference>
<gene>
    <name evidence="6" type="ORF">KDK92_02855</name>
</gene>
<evidence type="ECO:0000259" key="5">
    <source>
        <dbReference type="PROSITE" id="PS50931"/>
    </source>
</evidence>
<dbReference type="PANTHER" id="PTHR30126:SF64">
    <property type="entry name" value="HTH-TYPE TRANSCRIPTIONAL REGULATOR CITR"/>
    <property type="match status" value="1"/>
</dbReference>
<comment type="similarity">
    <text evidence="1">Belongs to the LysR transcriptional regulatory family.</text>
</comment>
<organism evidence="6 7">
    <name type="scientific">Oceanirhabdus seepicola</name>
    <dbReference type="NCBI Taxonomy" id="2828781"/>
    <lineage>
        <taxon>Bacteria</taxon>
        <taxon>Bacillati</taxon>
        <taxon>Bacillota</taxon>
        <taxon>Clostridia</taxon>
        <taxon>Eubacteriales</taxon>
        <taxon>Clostridiaceae</taxon>
        <taxon>Oceanirhabdus</taxon>
    </lineage>
</organism>
<keyword evidence="2" id="KW-0805">Transcription regulation</keyword>
<comment type="caution">
    <text evidence="6">The sequence shown here is derived from an EMBL/GenBank/DDBJ whole genome shotgun (WGS) entry which is preliminary data.</text>
</comment>
<reference evidence="6" key="1">
    <citation type="journal article" date="2021" name="mSystems">
        <title>Bacteria and Archaea Synergistically Convert Glycine Betaine to Biogenic Methane in the Formosa Cold Seep of the South China Sea.</title>
        <authorList>
            <person name="Li L."/>
            <person name="Zhang W."/>
            <person name="Zhang S."/>
            <person name="Song L."/>
            <person name="Sun Q."/>
            <person name="Zhang H."/>
            <person name="Xiang H."/>
            <person name="Dong X."/>
        </authorList>
    </citation>
    <scope>NUCLEOTIDE SEQUENCE</scope>
    <source>
        <strain evidence="6">ZWT</strain>
    </source>
</reference>
<evidence type="ECO:0000256" key="4">
    <source>
        <dbReference type="ARBA" id="ARBA00023163"/>
    </source>
</evidence>
<dbReference type="PANTHER" id="PTHR30126">
    <property type="entry name" value="HTH-TYPE TRANSCRIPTIONAL REGULATOR"/>
    <property type="match status" value="1"/>
</dbReference>
<dbReference type="FunFam" id="1.10.10.10:FF:000001">
    <property type="entry name" value="LysR family transcriptional regulator"/>
    <property type="match status" value="1"/>
</dbReference>
<dbReference type="EMBL" id="JAGSOJ010000001">
    <property type="protein sequence ID" value="MCM1988664.1"/>
    <property type="molecule type" value="Genomic_DNA"/>
</dbReference>
<dbReference type="AlphaFoldDB" id="A0A9J6NZT0"/>
<dbReference type="PRINTS" id="PR00039">
    <property type="entry name" value="HTHLYSR"/>
</dbReference>
<dbReference type="Gene3D" id="1.10.10.10">
    <property type="entry name" value="Winged helix-like DNA-binding domain superfamily/Winged helix DNA-binding domain"/>
    <property type="match status" value="1"/>
</dbReference>
<evidence type="ECO:0000256" key="2">
    <source>
        <dbReference type="ARBA" id="ARBA00023015"/>
    </source>
</evidence>
<dbReference type="PROSITE" id="PS50931">
    <property type="entry name" value="HTH_LYSR"/>
    <property type="match status" value="1"/>
</dbReference>
<dbReference type="SUPFAM" id="SSF46785">
    <property type="entry name" value="Winged helix' DNA-binding domain"/>
    <property type="match status" value="1"/>
</dbReference>
<dbReference type="GO" id="GO:0000976">
    <property type="term" value="F:transcription cis-regulatory region binding"/>
    <property type="evidence" value="ECO:0007669"/>
    <property type="project" value="TreeGrafter"/>
</dbReference>
<keyword evidence="3" id="KW-0238">DNA-binding</keyword>
<dbReference type="InterPro" id="IPR036388">
    <property type="entry name" value="WH-like_DNA-bd_sf"/>
</dbReference>
<proteinExistence type="inferred from homology"/>
<protein>
    <submittedName>
        <fullName evidence="6">LysR family transcriptional regulator</fullName>
    </submittedName>
</protein>
<dbReference type="RefSeq" id="WP_250857535.1">
    <property type="nucleotide sequence ID" value="NZ_JAGSOJ010000001.1"/>
</dbReference>
<dbReference type="Proteomes" id="UP001056429">
    <property type="component" value="Unassembled WGS sequence"/>
</dbReference>
<dbReference type="Pfam" id="PF03466">
    <property type="entry name" value="LysR_substrate"/>
    <property type="match status" value="1"/>
</dbReference>
<dbReference type="GO" id="GO:0003700">
    <property type="term" value="F:DNA-binding transcription factor activity"/>
    <property type="evidence" value="ECO:0007669"/>
    <property type="project" value="InterPro"/>
</dbReference>
<evidence type="ECO:0000256" key="3">
    <source>
        <dbReference type="ARBA" id="ARBA00023125"/>
    </source>
</evidence>
<accession>A0A9J6NZT0</accession>